<evidence type="ECO:0000256" key="1">
    <source>
        <dbReference type="SAM" id="Phobius"/>
    </source>
</evidence>
<keyword evidence="1" id="KW-0472">Membrane</keyword>
<evidence type="ECO:0000313" key="2">
    <source>
        <dbReference type="EMBL" id="SMO95460.1"/>
    </source>
</evidence>
<evidence type="ECO:0000313" key="3">
    <source>
        <dbReference type="Proteomes" id="UP000317557"/>
    </source>
</evidence>
<feature type="transmembrane region" description="Helical" evidence="1">
    <location>
        <begin position="36"/>
        <end position="54"/>
    </location>
</feature>
<feature type="transmembrane region" description="Helical" evidence="1">
    <location>
        <begin position="227"/>
        <end position="247"/>
    </location>
</feature>
<dbReference type="AlphaFoldDB" id="A0A521FIR2"/>
<evidence type="ECO:0008006" key="4">
    <source>
        <dbReference type="Google" id="ProtNLM"/>
    </source>
</evidence>
<sequence>MIILLKLLLAHLIGDFGLQFKKWVDHKRKYRLKSGYLYLHVAIHAVATLLLLWPEISRNLLYLWIPAIVLVTHFMIDAGKLMLRKSSSKNASSWDTAREQILFFADQFLHVLVIFGIWFWVDGGAMVQISGIVSQQNLLLLLCLFFLTQPAAIIIKILIAGWLPKNESKEKKTLANAGRYIGILERLFVFGFVVSGNWSGIGFLLAAKSVFRFGDLKEKEGIKLTEYILIGTLLSFGLAMLVSILYLKVRISL</sequence>
<feature type="transmembrane region" description="Helical" evidence="1">
    <location>
        <begin position="139"/>
        <end position="163"/>
    </location>
</feature>
<name>A0A521FIR2_9BACT</name>
<protein>
    <recommendedName>
        <fullName evidence="4">DUF3307 domain-containing protein</fullName>
    </recommendedName>
</protein>
<organism evidence="2 3">
    <name type="scientific">Gracilimonas mengyeensis</name>
    <dbReference type="NCBI Taxonomy" id="1302730"/>
    <lineage>
        <taxon>Bacteria</taxon>
        <taxon>Pseudomonadati</taxon>
        <taxon>Balneolota</taxon>
        <taxon>Balneolia</taxon>
        <taxon>Balneolales</taxon>
        <taxon>Balneolaceae</taxon>
        <taxon>Gracilimonas</taxon>
    </lineage>
</organism>
<dbReference type="RefSeq" id="WP_142456122.1">
    <property type="nucleotide sequence ID" value="NZ_FXTP01000019.1"/>
</dbReference>
<dbReference type="EMBL" id="FXTP01000019">
    <property type="protein sequence ID" value="SMO95460.1"/>
    <property type="molecule type" value="Genomic_DNA"/>
</dbReference>
<dbReference type="Pfam" id="PF11750">
    <property type="entry name" value="DUF3307"/>
    <property type="match status" value="1"/>
</dbReference>
<accession>A0A521FIR2</accession>
<keyword evidence="1" id="KW-0812">Transmembrane</keyword>
<dbReference type="InterPro" id="IPR021737">
    <property type="entry name" value="Phage_phiKZ_Orf197"/>
</dbReference>
<keyword evidence="3" id="KW-1185">Reference proteome</keyword>
<keyword evidence="1" id="KW-1133">Transmembrane helix</keyword>
<feature type="transmembrane region" description="Helical" evidence="1">
    <location>
        <begin position="60"/>
        <end position="79"/>
    </location>
</feature>
<dbReference type="Proteomes" id="UP000317557">
    <property type="component" value="Unassembled WGS sequence"/>
</dbReference>
<reference evidence="2 3" key="1">
    <citation type="submission" date="2017-05" db="EMBL/GenBank/DDBJ databases">
        <authorList>
            <person name="Varghese N."/>
            <person name="Submissions S."/>
        </authorList>
    </citation>
    <scope>NUCLEOTIDE SEQUENCE [LARGE SCALE GENOMIC DNA]</scope>
    <source>
        <strain evidence="2 3">DSM 21985</strain>
    </source>
</reference>
<feature type="transmembrane region" description="Helical" evidence="1">
    <location>
        <begin position="100"/>
        <end position="119"/>
    </location>
</feature>
<proteinExistence type="predicted"/>
<feature type="transmembrane region" description="Helical" evidence="1">
    <location>
        <begin position="183"/>
        <end position="207"/>
    </location>
</feature>
<dbReference type="OrthoDB" id="8536716at2"/>
<gene>
    <name evidence="2" type="ORF">SAMN06265219_11928</name>
</gene>